<dbReference type="InterPro" id="IPR011059">
    <property type="entry name" value="Metal-dep_hydrolase_composite"/>
</dbReference>
<dbReference type="PANTHER" id="PTHR11113:SF2">
    <property type="entry name" value="ADENINE DEAMINASE"/>
    <property type="match status" value="1"/>
</dbReference>
<keyword evidence="3 6" id="KW-0378">Hydrolase</keyword>
<dbReference type="SUPFAM" id="SSF51338">
    <property type="entry name" value="Composite domain of metallo-dependent hydrolases"/>
    <property type="match status" value="1"/>
</dbReference>
<dbReference type="Gene3D" id="3.20.20.140">
    <property type="entry name" value="Metal-dependent hydrolases"/>
    <property type="match status" value="1"/>
</dbReference>
<evidence type="ECO:0000256" key="1">
    <source>
        <dbReference type="ARBA" id="ARBA00006773"/>
    </source>
</evidence>
<dbReference type="Pfam" id="PF01979">
    <property type="entry name" value="Amidohydro_1"/>
    <property type="match status" value="1"/>
</dbReference>
<dbReference type="GO" id="GO:0006146">
    <property type="term" value="P:adenine catabolic process"/>
    <property type="evidence" value="ECO:0007669"/>
    <property type="project" value="InterPro"/>
</dbReference>
<dbReference type="EC" id="3.5.4.2" evidence="2 6"/>
<evidence type="ECO:0000259" key="7">
    <source>
        <dbReference type="Pfam" id="PF01979"/>
    </source>
</evidence>
<dbReference type="SUPFAM" id="SSF51556">
    <property type="entry name" value="Metallo-dependent hydrolases"/>
    <property type="match status" value="1"/>
</dbReference>
<evidence type="ECO:0000313" key="10">
    <source>
        <dbReference type="Proteomes" id="UP000608530"/>
    </source>
</evidence>
<evidence type="ECO:0000256" key="2">
    <source>
        <dbReference type="ARBA" id="ARBA00012782"/>
    </source>
</evidence>
<evidence type="ECO:0000256" key="6">
    <source>
        <dbReference type="HAMAP-Rule" id="MF_01518"/>
    </source>
</evidence>
<keyword evidence="4 6" id="KW-0464">Manganese</keyword>
<dbReference type="AlphaFoldDB" id="A0A934Q414"/>
<dbReference type="EMBL" id="JAEHOH010000003">
    <property type="protein sequence ID" value="MBK0418050.1"/>
    <property type="molecule type" value="Genomic_DNA"/>
</dbReference>
<dbReference type="RefSeq" id="WP_200113873.1">
    <property type="nucleotide sequence ID" value="NZ_JAEHOH010000003.1"/>
</dbReference>
<protein>
    <recommendedName>
        <fullName evidence="2 6">Adenine deaminase</fullName>
        <shortName evidence="6">Adenase</shortName>
        <shortName evidence="6">Adenine aminase</shortName>
        <ecNumber evidence="2 6">3.5.4.2</ecNumber>
    </recommendedName>
</protein>
<feature type="domain" description="Adenine deaminase C-terminal" evidence="8">
    <location>
        <begin position="417"/>
        <end position="578"/>
    </location>
</feature>
<keyword evidence="10" id="KW-1185">Reference proteome</keyword>
<evidence type="ECO:0000256" key="5">
    <source>
        <dbReference type="ARBA" id="ARBA00047720"/>
    </source>
</evidence>
<proteinExistence type="inferred from homology"/>
<comment type="caution">
    <text evidence="9">The sequence shown here is derived from an EMBL/GenBank/DDBJ whole genome shotgun (WGS) entry which is preliminary data.</text>
</comment>
<dbReference type="InterPro" id="IPR026912">
    <property type="entry name" value="Adenine_deam_C"/>
</dbReference>
<dbReference type="PANTHER" id="PTHR11113">
    <property type="entry name" value="N-ACETYLGLUCOSAMINE-6-PHOSPHATE DEACETYLASE"/>
    <property type="match status" value="1"/>
</dbReference>
<dbReference type="InterPro" id="IPR006679">
    <property type="entry name" value="Adenine_deam"/>
</dbReference>
<evidence type="ECO:0000256" key="4">
    <source>
        <dbReference type="ARBA" id="ARBA00023211"/>
    </source>
</evidence>
<evidence type="ECO:0000256" key="3">
    <source>
        <dbReference type="ARBA" id="ARBA00022801"/>
    </source>
</evidence>
<accession>A0A934Q414</accession>
<feature type="domain" description="Amidohydrolase-related" evidence="7">
    <location>
        <begin position="240"/>
        <end position="354"/>
    </location>
</feature>
<dbReference type="Proteomes" id="UP000608530">
    <property type="component" value="Unassembled WGS sequence"/>
</dbReference>
<comment type="catalytic activity">
    <reaction evidence="5 6">
        <text>adenine + H2O + H(+) = hypoxanthine + NH4(+)</text>
        <dbReference type="Rhea" id="RHEA:23688"/>
        <dbReference type="ChEBI" id="CHEBI:15377"/>
        <dbReference type="ChEBI" id="CHEBI:15378"/>
        <dbReference type="ChEBI" id="CHEBI:16708"/>
        <dbReference type="ChEBI" id="CHEBI:17368"/>
        <dbReference type="ChEBI" id="CHEBI:28938"/>
        <dbReference type="EC" id="3.5.4.2"/>
    </reaction>
</comment>
<name>A0A934Q414_9MICO</name>
<organism evidence="9 10">
    <name type="scientific">Leucobacter chromiisoli</name>
    <dbReference type="NCBI Taxonomy" id="2796471"/>
    <lineage>
        <taxon>Bacteria</taxon>
        <taxon>Bacillati</taxon>
        <taxon>Actinomycetota</taxon>
        <taxon>Actinomycetes</taxon>
        <taxon>Micrococcales</taxon>
        <taxon>Microbacteriaceae</taxon>
        <taxon>Leucobacter</taxon>
    </lineage>
</organism>
<dbReference type="GO" id="GO:0000034">
    <property type="term" value="F:adenine deaminase activity"/>
    <property type="evidence" value="ECO:0007669"/>
    <property type="project" value="UniProtKB-UniRule"/>
</dbReference>
<dbReference type="Gene3D" id="2.30.40.10">
    <property type="entry name" value="Urease, subunit C, domain 1"/>
    <property type="match status" value="1"/>
</dbReference>
<dbReference type="HAMAP" id="MF_01518">
    <property type="entry name" value="Adenine_deamin"/>
    <property type="match status" value="1"/>
</dbReference>
<gene>
    <name evidence="6" type="primary">ade</name>
    <name evidence="9" type="ORF">JD276_03275</name>
</gene>
<dbReference type="InterPro" id="IPR032466">
    <property type="entry name" value="Metal_Hydrolase"/>
</dbReference>
<reference evidence="9" key="1">
    <citation type="submission" date="2020-12" db="EMBL/GenBank/DDBJ databases">
        <title>Leucobacter sp. CAS1, isolated from Chromium sludge.</title>
        <authorList>
            <person name="Xu Z."/>
        </authorList>
    </citation>
    <scope>NUCLEOTIDE SEQUENCE</scope>
    <source>
        <strain evidence="9">CSA1</strain>
    </source>
</reference>
<dbReference type="InterPro" id="IPR006680">
    <property type="entry name" value="Amidohydro-rel"/>
</dbReference>
<comment type="cofactor">
    <cofactor evidence="6">
        <name>Mn(2+)</name>
        <dbReference type="ChEBI" id="CHEBI:29035"/>
    </cofactor>
</comment>
<dbReference type="Pfam" id="PF13382">
    <property type="entry name" value="Adenine_deam_C"/>
    <property type="match status" value="1"/>
</dbReference>
<evidence type="ECO:0000313" key="9">
    <source>
        <dbReference type="EMBL" id="MBK0418050.1"/>
    </source>
</evidence>
<sequence length="588" mass="63006">MPNRRLLDVAYGRAHADTIIDNGQLVNVITGEIYPASVAIADGRIAAVGDVSAQRGPDTEIIDAEGRYLTPGLIDAHLHIECSKLSVTMFSDLVSRYGTTSAISGLDQILVTNGIEGVKEFLAETEGGSMRVWWGAPAKAPYTVPESNVGYRFAVEDHEQVQHMPECVGLWETVQEMVEYGDEEVLTAMDMAERNRLRAFGCAPLVDARRVAGYAASGVALCHESYSPEEELEKIRNGIDIVIRESVAAPMLRENIKLITEMGVPSDRVGFCTDDVTATDILGRGHLDYVVRLAVECGVTPMQAIQMATVNTARMYRLDDKIGAIAPGRFADILFVDSLDDFRPQTVITDGRVVARDGRPVADPVAPERSEALLSTFKLGEVAADRLKVRVPEGASAAEVQTIVLSKDVAFKRAGNRVELAVADGVVEPDPEQDTILLAVAERFGKTDNLPVAFVQGFGLRKGAIATSASPDDNNIVVAGVTSEDMAFAINEVVRMGGGQVAVADGEVLAALPLPIGGVVADLTAEQMAAKEEELDGAAREQLGSELPSPFGQLLFLSITAIPDWAMTDLGLIDCIDFTVVDPVLSTR</sequence>
<comment type="similarity">
    <text evidence="1 6">Belongs to the metallo-dependent hydrolases superfamily. Adenine deaminase family.</text>
</comment>
<evidence type="ECO:0000259" key="8">
    <source>
        <dbReference type="Pfam" id="PF13382"/>
    </source>
</evidence>